<keyword evidence="2" id="KW-0472">Membrane</keyword>
<evidence type="ECO:0000256" key="2">
    <source>
        <dbReference type="SAM" id="Phobius"/>
    </source>
</evidence>
<evidence type="ECO:0000313" key="3">
    <source>
        <dbReference type="EMBL" id="KAE9036343.1"/>
    </source>
</evidence>
<dbReference type="EMBL" id="QXFU01000334">
    <property type="protein sequence ID" value="KAE9036343.1"/>
    <property type="molecule type" value="Genomic_DNA"/>
</dbReference>
<dbReference type="OrthoDB" id="204164at2759"/>
<reference evidence="3 4" key="1">
    <citation type="submission" date="2018-09" db="EMBL/GenBank/DDBJ databases">
        <title>Genomic investigation of the strawberry pathogen Phytophthora fragariae indicates pathogenicity is determined by transcriptional variation in three key races.</title>
        <authorList>
            <person name="Adams T.M."/>
            <person name="Armitage A.D."/>
            <person name="Sobczyk M.K."/>
            <person name="Bates H.J."/>
            <person name="Dunwell J.M."/>
            <person name="Nellist C.F."/>
            <person name="Harrison R.J."/>
        </authorList>
    </citation>
    <scope>NUCLEOTIDE SEQUENCE [LARGE SCALE GENOMIC DNA]</scope>
    <source>
        <strain evidence="3 4">SCRP324</strain>
    </source>
</reference>
<evidence type="ECO:0000313" key="4">
    <source>
        <dbReference type="Proteomes" id="UP000435112"/>
    </source>
</evidence>
<comment type="caution">
    <text evidence="3">The sequence shown here is derived from an EMBL/GenBank/DDBJ whole genome shotgun (WGS) entry which is preliminary data.</text>
</comment>
<dbReference type="PROSITE" id="PS51257">
    <property type="entry name" value="PROKAR_LIPOPROTEIN"/>
    <property type="match status" value="1"/>
</dbReference>
<comment type="similarity">
    <text evidence="1">Belongs to the ANP1/MMN9/VAN1 family.</text>
</comment>
<proteinExistence type="inferred from homology"/>
<gene>
    <name evidence="3" type="ORF">PR002_g7140</name>
</gene>
<dbReference type="PANTHER" id="PTHR43083">
    <property type="entry name" value="MANNAN POLYMERASE II"/>
    <property type="match status" value="1"/>
</dbReference>
<keyword evidence="2" id="KW-0812">Transmembrane</keyword>
<accession>A0A6A3MT95</accession>
<keyword evidence="2" id="KW-1133">Transmembrane helix</keyword>
<protein>
    <recommendedName>
        <fullName evidence="5">Glycosyltransferase family 62 protein</fullName>
    </recommendedName>
</protein>
<dbReference type="InterPro" id="IPR029044">
    <property type="entry name" value="Nucleotide-diphossugar_trans"/>
</dbReference>
<dbReference type="AlphaFoldDB" id="A0A6A3MT95"/>
<evidence type="ECO:0000256" key="1">
    <source>
        <dbReference type="ARBA" id="ARBA00037964"/>
    </source>
</evidence>
<dbReference type="Gene3D" id="3.90.550.10">
    <property type="entry name" value="Spore Coat Polysaccharide Biosynthesis Protein SpsA, Chain A"/>
    <property type="match status" value="1"/>
</dbReference>
<evidence type="ECO:0008006" key="5">
    <source>
        <dbReference type="Google" id="ProtNLM"/>
    </source>
</evidence>
<feature type="transmembrane region" description="Helical" evidence="2">
    <location>
        <begin position="20"/>
        <end position="39"/>
    </location>
</feature>
<dbReference type="PANTHER" id="PTHR43083:SF6">
    <property type="entry name" value="MANNAN POLYMERASE COMPLEXES SUBUNIT MNN9"/>
    <property type="match status" value="1"/>
</dbReference>
<sequence length="389" mass="44634">MLRVQCLPRVARPGKPNRRCIFLALCVLVAFACWVHWFIAPTSGLLQVQQEPTLPVTSVLHPLTPDQPALNSDIAFSTKSFGELFNQYEESFPQHGKSEPGKHYRVENTYLLSRPDNRDDGTVLIICVFNDAKSWGKNRNVTDFLELVKSFDYPKEKISIALLTSSVSEFEKAKHLFGFYIQHYQQLSVIFRNDFALSGLTRSNRHDHTLQGGRRRMLARYRNYALLSTMESWHQHVVWMDADVTVVPSGLVQKMVQSGRDIVEPICLRKVKSKWYNYDTNAWVGQRKVRSADQDDSDFVPGPLNAKHMHNMPEKSKEFAPLDSVGGTMLYVRAEVHRQGVVFPVHYVIGSEWSREGYDGIETEGLCYTAHFLGYKCWGMPKHVIQHAW</sequence>
<dbReference type="Proteomes" id="UP000435112">
    <property type="component" value="Unassembled WGS sequence"/>
</dbReference>
<name>A0A6A3MT95_9STRA</name>
<organism evidence="3 4">
    <name type="scientific">Phytophthora rubi</name>
    <dbReference type="NCBI Taxonomy" id="129364"/>
    <lineage>
        <taxon>Eukaryota</taxon>
        <taxon>Sar</taxon>
        <taxon>Stramenopiles</taxon>
        <taxon>Oomycota</taxon>
        <taxon>Peronosporomycetes</taxon>
        <taxon>Peronosporales</taxon>
        <taxon>Peronosporaceae</taxon>
        <taxon>Phytophthora</taxon>
    </lineage>
</organism>
<dbReference type="InterPro" id="IPR052086">
    <property type="entry name" value="Mannan_Polymerase_Subunit"/>
</dbReference>
<dbReference type="Pfam" id="PF03452">
    <property type="entry name" value="Anp1"/>
    <property type="match status" value="1"/>
</dbReference>